<proteinExistence type="predicted"/>
<evidence type="ECO:0000313" key="1">
    <source>
        <dbReference type="EMBL" id="NBH30522.1"/>
    </source>
</evidence>
<comment type="caution">
    <text evidence="1">The sequence shown here is derived from an EMBL/GenBank/DDBJ whole genome shotgun (WGS) entry which is preliminary data.</text>
</comment>
<organism evidence="1 2">
    <name type="scientific">Staphylococcus warneri</name>
    <dbReference type="NCBI Taxonomy" id="1292"/>
    <lineage>
        <taxon>Bacteria</taxon>
        <taxon>Bacillati</taxon>
        <taxon>Bacillota</taxon>
        <taxon>Bacilli</taxon>
        <taxon>Bacillales</taxon>
        <taxon>Staphylococcaceae</taxon>
        <taxon>Staphylococcus</taxon>
    </lineage>
</organism>
<dbReference type="Proteomes" id="UP000481807">
    <property type="component" value="Unassembled WGS sequence"/>
</dbReference>
<dbReference type="RefSeq" id="WP_160175556.1">
    <property type="nucleotide sequence ID" value="NZ_QXWP01000003.1"/>
</dbReference>
<dbReference type="AlphaFoldDB" id="A0AB36BIV9"/>
<dbReference type="EMBL" id="QXWP01000003">
    <property type="protein sequence ID" value="NBH30522.1"/>
    <property type="molecule type" value="Genomic_DNA"/>
</dbReference>
<sequence length="312" mass="36417">MILHDIEIIKDKESNFISDNRYTHQALRVISYDVQGAGYERKFDNIDRVNGRFHNSTTEEKKKVTIKLFYSVEKIAYASHLKARLQALLRGELYLRELAVPEAKIKFESPFAPQKQEFELEYVDGRQIKVGLVNDISFDTTQTSGEFTLEFETLELPYFESIVYNTILEKEDGNLEKWGIPDDNPFDVPDQERRSTFYDCKTGVVYYGGTVEIKQFNQDSVVELTLGENISKDDKAGITFYLQYSDRMKIAGLEMRAGDVIKFDGLHTYRNNIRIDEYNTTKQQPVLYPGWNSFNSTKTLQKVVFKHKRYYM</sequence>
<reference evidence="1 2" key="1">
    <citation type="submission" date="2018-08" db="EMBL/GenBank/DDBJ databases">
        <title>Murine metabolic-syndrome-specific gut microbial biobank.</title>
        <authorList>
            <person name="Liu C."/>
        </authorList>
    </citation>
    <scope>NUCLEOTIDE SEQUENCE [LARGE SCALE GENOMIC DNA]</scope>
    <source>
        <strain evidence="1 2">1XD21-27</strain>
    </source>
</reference>
<gene>
    <name evidence="1" type="ORF">D3Z30_05965</name>
</gene>
<accession>A0AB36BIV9</accession>
<name>A0AB36BIV9_STAWA</name>
<protein>
    <submittedName>
        <fullName evidence="1">Phage tail protein</fullName>
    </submittedName>
</protein>
<evidence type="ECO:0000313" key="2">
    <source>
        <dbReference type="Proteomes" id="UP000481807"/>
    </source>
</evidence>